<reference evidence="2" key="2">
    <citation type="submission" date="2020-02" db="EMBL/GenBank/DDBJ databases">
        <authorList>
            <person name="Gilchrist C.L.M."/>
            <person name="Chooi Y.-H."/>
        </authorList>
    </citation>
    <scope>NUCLEOTIDE SEQUENCE</scope>
    <source>
        <strain evidence="2">MST-FP2251</strain>
    </source>
</reference>
<organism evidence="2 3">
    <name type="scientific">Aspergillus nanangensis</name>
    <dbReference type="NCBI Taxonomy" id="2582783"/>
    <lineage>
        <taxon>Eukaryota</taxon>
        <taxon>Fungi</taxon>
        <taxon>Dikarya</taxon>
        <taxon>Ascomycota</taxon>
        <taxon>Pezizomycotina</taxon>
        <taxon>Eurotiomycetes</taxon>
        <taxon>Eurotiomycetidae</taxon>
        <taxon>Eurotiales</taxon>
        <taxon>Aspergillaceae</taxon>
        <taxon>Aspergillus</taxon>
        <taxon>Aspergillus subgen. Circumdati</taxon>
    </lineage>
</organism>
<protein>
    <submittedName>
        <fullName evidence="2">Uncharacterized protein</fullName>
    </submittedName>
</protein>
<feature type="compositionally biased region" description="Basic and acidic residues" evidence="1">
    <location>
        <begin position="156"/>
        <end position="168"/>
    </location>
</feature>
<gene>
    <name evidence="2" type="ORF">FE257_004561</name>
</gene>
<keyword evidence="3" id="KW-1185">Reference proteome</keyword>
<reference evidence="2" key="1">
    <citation type="journal article" date="2019" name="Beilstein J. Org. Chem.">
        <title>Nanangenines: drimane sesquiterpenoids as the dominant metabolite cohort of a novel Australian fungus, Aspergillus nanangensis.</title>
        <authorList>
            <person name="Lacey H.J."/>
            <person name="Gilchrist C.L.M."/>
            <person name="Crombie A."/>
            <person name="Kalaitzis J.A."/>
            <person name="Vuong D."/>
            <person name="Rutledge P.J."/>
            <person name="Turner P."/>
            <person name="Pitt J.I."/>
            <person name="Lacey E."/>
            <person name="Chooi Y.H."/>
            <person name="Piggott A.M."/>
        </authorList>
    </citation>
    <scope>NUCLEOTIDE SEQUENCE</scope>
    <source>
        <strain evidence="2">MST-FP2251</strain>
    </source>
</reference>
<name>A0AAD4CYC3_ASPNN</name>
<feature type="region of interest" description="Disordered" evidence="1">
    <location>
        <begin position="131"/>
        <end position="168"/>
    </location>
</feature>
<evidence type="ECO:0000256" key="1">
    <source>
        <dbReference type="SAM" id="MobiDB-lite"/>
    </source>
</evidence>
<dbReference type="AlphaFoldDB" id="A0AAD4CYC3"/>
<evidence type="ECO:0000313" key="2">
    <source>
        <dbReference type="EMBL" id="KAF9894939.1"/>
    </source>
</evidence>
<dbReference type="EMBL" id="VCAU01000002">
    <property type="protein sequence ID" value="KAF9894939.1"/>
    <property type="molecule type" value="Genomic_DNA"/>
</dbReference>
<accession>A0AAD4CYC3</accession>
<sequence>MFTTTTSNTTMRGIIYAGTPSEMTVQTLPMPQITHPDEGIVEVKAVAGRLVEFVPSGRADPGFVGTATIGIEEVPEYYGRFNATEEIKERTHKRASERWAKTVAGSMAKKTNGTAENYIERAKRILVAGSSGAQPSFARAGETTTLWRETGGQNGRTRDDQDPEELKM</sequence>
<proteinExistence type="predicted"/>
<dbReference type="Proteomes" id="UP001194746">
    <property type="component" value="Unassembled WGS sequence"/>
</dbReference>
<evidence type="ECO:0000313" key="3">
    <source>
        <dbReference type="Proteomes" id="UP001194746"/>
    </source>
</evidence>
<comment type="caution">
    <text evidence="2">The sequence shown here is derived from an EMBL/GenBank/DDBJ whole genome shotgun (WGS) entry which is preliminary data.</text>
</comment>